<dbReference type="AlphaFoldDB" id="A0AAZ1Y313"/>
<sequence length="130" mass="14317">MLSPNRSTDLGLATGSSTSAGPSVLKSRRTCFWLRPVKIMNVFNSVSLLGLDTKWASEEDDHMVARGEYDFTAASQEELSMQAGEMLNLVPKGDEIFTGCGTFDSECFDQKPSIFVFLILEITDEGFSFV</sequence>
<dbReference type="Ensembl" id="ENSOABT00000066160.1">
    <property type="protein sequence ID" value="ENSOABP00000075081.1"/>
    <property type="gene ID" value="ENSOABG00000036605.1"/>
</dbReference>
<evidence type="ECO:0000313" key="3">
    <source>
        <dbReference type="Proteomes" id="UP000472276"/>
    </source>
</evidence>
<feature type="compositionally biased region" description="Polar residues" evidence="1">
    <location>
        <begin position="1"/>
        <end position="21"/>
    </location>
</feature>
<reference evidence="2" key="2">
    <citation type="submission" date="2025-08" db="UniProtKB">
        <authorList>
            <consortium name="Ensembl"/>
        </authorList>
    </citation>
    <scope>IDENTIFICATION</scope>
</reference>
<evidence type="ECO:0000256" key="1">
    <source>
        <dbReference type="SAM" id="MobiDB-lite"/>
    </source>
</evidence>
<reference evidence="3" key="1">
    <citation type="submission" date="2020-03" db="EMBL/GenBank/DDBJ databases">
        <title>Evolution of repeat sequences and sex chromosomes of tilapia species revealed by chromosome-level genomes.</title>
        <authorList>
            <person name="Xu L."/>
            <person name="Tao W."/>
            <person name="Wang D."/>
            <person name="Zhou Q."/>
        </authorList>
    </citation>
    <scope>NUCLEOTIDE SEQUENCE [LARGE SCALE GENOMIC DNA]</scope>
    <source>
        <strain evidence="3">Israel</strain>
    </source>
</reference>
<dbReference type="SUPFAM" id="SSF50044">
    <property type="entry name" value="SH3-domain"/>
    <property type="match status" value="1"/>
</dbReference>
<reference evidence="2" key="3">
    <citation type="submission" date="2025-09" db="UniProtKB">
        <authorList>
            <consortium name="Ensembl"/>
        </authorList>
    </citation>
    <scope>IDENTIFICATION</scope>
</reference>
<feature type="region of interest" description="Disordered" evidence="1">
    <location>
        <begin position="1"/>
        <end position="23"/>
    </location>
</feature>
<proteinExistence type="predicted"/>
<name>A0AAZ1Y313_OREAU</name>
<keyword evidence="3" id="KW-1185">Reference proteome</keyword>
<protein>
    <recommendedName>
        <fullName evidence="4">SH3 domain-containing protein</fullName>
    </recommendedName>
</protein>
<dbReference type="Gene3D" id="2.30.30.40">
    <property type="entry name" value="SH3 Domains"/>
    <property type="match status" value="1"/>
</dbReference>
<dbReference type="InterPro" id="IPR036028">
    <property type="entry name" value="SH3-like_dom_sf"/>
</dbReference>
<gene>
    <name evidence="2" type="primary">MYL7</name>
</gene>
<evidence type="ECO:0008006" key="4">
    <source>
        <dbReference type="Google" id="ProtNLM"/>
    </source>
</evidence>
<dbReference type="Proteomes" id="UP000472276">
    <property type="component" value="Unassembled WGS sequence"/>
</dbReference>
<accession>A0AAZ1Y313</accession>
<organism evidence="2 3">
    <name type="scientific">Oreochromis aureus</name>
    <name type="common">Israeli tilapia</name>
    <name type="synonym">Chromis aureus</name>
    <dbReference type="NCBI Taxonomy" id="47969"/>
    <lineage>
        <taxon>Eukaryota</taxon>
        <taxon>Metazoa</taxon>
        <taxon>Chordata</taxon>
        <taxon>Craniata</taxon>
        <taxon>Vertebrata</taxon>
        <taxon>Euteleostomi</taxon>
        <taxon>Actinopterygii</taxon>
        <taxon>Neopterygii</taxon>
        <taxon>Teleostei</taxon>
        <taxon>Neoteleostei</taxon>
        <taxon>Acanthomorphata</taxon>
        <taxon>Ovalentaria</taxon>
        <taxon>Cichlomorphae</taxon>
        <taxon>Cichliformes</taxon>
        <taxon>Cichlidae</taxon>
        <taxon>African cichlids</taxon>
        <taxon>Pseudocrenilabrinae</taxon>
        <taxon>Oreochromini</taxon>
        <taxon>Oreochromis</taxon>
    </lineage>
</organism>
<evidence type="ECO:0000313" key="2">
    <source>
        <dbReference type="Ensembl" id="ENSOABP00000075081.1"/>
    </source>
</evidence>